<name>A0A5M3WAQ6_9ACTN</name>
<protein>
    <submittedName>
        <fullName evidence="1">Uncharacterized protein</fullName>
    </submittedName>
</protein>
<evidence type="ECO:0000313" key="2">
    <source>
        <dbReference type="Proteomes" id="UP000334990"/>
    </source>
</evidence>
<dbReference type="EMBL" id="BLAD01000131">
    <property type="protein sequence ID" value="GES06127.1"/>
    <property type="molecule type" value="Genomic_DNA"/>
</dbReference>
<proteinExistence type="predicted"/>
<gene>
    <name evidence="1" type="ORF">Acor_81960</name>
</gene>
<reference evidence="1 2" key="1">
    <citation type="submission" date="2019-10" db="EMBL/GenBank/DDBJ databases">
        <title>Whole genome shotgun sequence of Acrocarpospora corrugata NBRC 13972.</title>
        <authorList>
            <person name="Ichikawa N."/>
            <person name="Kimura A."/>
            <person name="Kitahashi Y."/>
            <person name="Komaki H."/>
            <person name="Oguchi A."/>
        </authorList>
    </citation>
    <scope>NUCLEOTIDE SEQUENCE [LARGE SCALE GENOMIC DNA]</scope>
    <source>
        <strain evidence="1 2">NBRC 13972</strain>
    </source>
</reference>
<accession>A0A5M3WAQ6</accession>
<dbReference type="AlphaFoldDB" id="A0A5M3WAQ6"/>
<sequence>MVSSLYTKDGRPLRVSGTKLFSQSGTYVGQIKGRKVYDPNGAYAGTIVGDRVVYRSTDSASITGPSISAPRAGSATVRAIPSAVWGDEPNFPD</sequence>
<organism evidence="1 2">
    <name type="scientific">Acrocarpospora corrugata</name>
    <dbReference type="NCBI Taxonomy" id="35763"/>
    <lineage>
        <taxon>Bacteria</taxon>
        <taxon>Bacillati</taxon>
        <taxon>Actinomycetota</taxon>
        <taxon>Actinomycetes</taxon>
        <taxon>Streptosporangiales</taxon>
        <taxon>Streptosporangiaceae</taxon>
        <taxon>Acrocarpospora</taxon>
    </lineage>
</organism>
<evidence type="ECO:0000313" key="1">
    <source>
        <dbReference type="EMBL" id="GES06127.1"/>
    </source>
</evidence>
<dbReference type="Proteomes" id="UP000334990">
    <property type="component" value="Unassembled WGS sequence"/>
</dbReference>
<comment type="caution">
    <text evidence="1">The sequence shown here is derived from an EMBL/GenBank/DDBJ whole genome shotgun (WGS) entry which is preliminary data.</text>
</comment>
<keyword evidence="2" id="KW-1185">Reference proteome</keyword>